<sequence>MEQRNRYKFPGTFSDQKRYVGLPLDELVIYLPVALLAIFVNMWIFSPHTCCSCYRDSITEKRQGFILSS</sequence>
<keyword evidence="1" id="KW-0812">Transmembrane</keyword>
<evidence type="ECO:0000256" key="1">
    <source>
        <dbReference type="SAM" id="Phobius"/>
    </source>
</evidence>
<dbReference type="Proteomes" id="UP000254487">
    <property type="component" value="Unassembled WGS sequence"/>
</dbReference>
<organism evidence="2 3">
    <name type="scientific">Klebsiella pneumoniae subsp. ozaenae</name>
    <dbReference type="NCBI Taxonomy" id="574"/>
    <lineage>
        <taxon>Bacteria</taxon>
        <taxon>Pseudomonadati</taxon>
        <taxon>Pseudomonadota</taxon>
        <taxon>Gammaproteobacteria</taxon>
        <taxon>Enterobacterales</taxon>
        <taxon>Enterobacteriaceae</taxon>
        <taxon>Klebsiella/Raoultella group</taxon>
        <taxon>Klebsiella</taxon>
        <taxon>Klebsiella pneumoniae complex</taxon>
    </lineage>
</organism>
<proteinExistence type="predicted"/>
<evidence type="ECO:0000313" key="2">
    <source>
        <dbReference type="EMBL" id="STZ74987.1"/>
    </source>
</evidence>
<protein>
    <submittedName>
        <fullName evidence="2">Conjugal transfer pilus assembly protein TraL</fullName>
    </submittedName>
</protein>
<feature type="transmembrane region" description="Helical" evidence="1">
    <location>
        <begin position="27"/>
        <end position="45"/>
    </location>
</feature>
<name>A0A378UCD7_KLEPO</name>
<keyword evidence="1" id="KW-1133">Transmembrane helix</keyword>
<accession>A0A378UCD7</accession>
<gene>
    <name evidence="2" type="ORF">NCTC10313_07171</name>
</gene>
<dbReference type="EMBL" id="UGLW01000004">
    <property type="protein sequence ID" value="STZ74987.1"/>
    <property type="molecule type" value="Genomic_DNA"/>
</dbReference>
<dbReference type="AlphaFoldDB" id="A0A378UCD7"/>
<evidence type="ECO:0000313" key="3">
    <source>
        <dbReference type="Proteomes" id="UP000254487"/>
    </source>
</evidence>
<keyword evidence="1" id="KW-0472">Membrane</keyword>
<reference evidence="2 3" key="1">
    <citation type="submission" date="2018-06" db="EMBL/GenBank/DDBJ databases">
        <authorList>
            <consortium name="Pathogen Informatics"/>
            <person name="Doyle S."/>
        </authorList>
    </citation>
    <scope>NUCLEOTIDE SEQUENCE [LARGE SCALE GENOMIC DNA]</scope>
    <source>
        <strain evidence="2 3">NCTC10313</strain>
    </source>
</reference>